<dbReference type="OrthoDB" id="229325at2"/>
<evidence type="ECO:0000313" key="3">
    <source>
        <dbReference type="EMBL" id="ADB16971.1"/>
    </source>
</evidence>
<dbReference type="AlphaFoldDB" id="D2R3L7"/>
<dbReference type="GO" id="GO:0020037">
    <property type="term" value="F:heme binding"/>
    <property type="evidence" value="ECO:0007669"/>
    <property type="project" value="InterPro"/>
</dbReference>
<dbReference type="PANTHER" id="PTHR35889:SF3">
    <property type="entry name" value="F-BOX DOMAIN-CONTAINING PROTEIN"/>
    <property type="match status" value="1"/>
</dbReference>
<evidence type="ECO:0000259" key="2">
    <source>
        <dbReference type="Pfam" id="PF07635"/>
    </source>
</evidence>
<feature type="domain" description="Cytochrome C Planctomycete-type" evidence="2">
    <location>
        <begin position="46"/>
        <end position="106"/>
    </location>
</feature>
<protein>
    <submittedName>
        <fullName evidence="3">Planctomycete cytochrome C</fullName>
    </submittedName>
</protein>
<evidence type="ECO:0000256" key="1">
    <source>
        <dbReference type="SAM" id="SignalP"/>
    </source>
</evidence>
<dbReference type="Gene3D" id="1.10.760.10">
    <property type="entry name" value="Cytochrome c-like domain"/>
    <property type="match status" value="1"/>
</dbReference>
<dbReference type="SUPFAM" id="SSF46626">
    <property type="entry name" value="Cytochrome c"/>
    <property type="match status" value="1"/>
</dbReference>
<dbReference type="EMBL" id="CP001848">
    <property type="protein sequence ID" value="ADB16971.1"/>
    <property type="molecule type" value="Genomic_DNA"/>
</dbReference>
<dbReference type="KEGG" id="psl:Psta_2301"/>
<proteinExistence type="predicted"/>
<dbReference type="InterPro" id="IPR011429">
    <property type="entry name" value="Cyt_c_Planctomycete-type"/>
</dbReference>
<dbReference type="HOGENOM" id="CLU_151358_0_0_0"/>
<gene>
    <name evidence="3" type="ordered locus">Psta_2301</name>
</gene>
<dbReference type="eggNOG" id="COG2010">
    <property type="taxonomic scope" value="Bacteria"/>
</dbReference>
<organism evidence="3 4">
    <name type="scientific">Pirellula staleyi (strain ATCC 27377 / DSM 6068 / ICPB 4128)</name>
    <name type="common">Pirella staleyi</name>
    <dbReference type="NCBI Taxonomy" id="530564"/>
    <lineage>
        <taxon>Bacteria</taxon>
        <taxon>Pseudomonadati</taxon>
        <taxon>Planctomycetota</taxon>
        <taxon>Planctomycetia</taxon>
        <taxon>Pirellulales</taxon>
        <taxon>Pirellulaceae</taxon>
        <taxon>Pirellula</taxon>
    </lineage>
</organism>
<feature type="chain" id="PRO_5003034567" evidence="1">
    <location>
        <begin position="25"/>
        <end position="127"/>
    </location>
</feature>
<sequence precursor="true">MRSAFWFAAALAIFAGTMRTTATAETRAEKPPQFETDVLPILKAKCFDCHSTTADELQGGLKLDNLELILQGGTSGAAIVEGDVENSLLLKAIRYEVEDMQMPPSGKLDDEKISLLEAWVKSLKSDE</sequence>
<feature type="signal peptide" evidence="1">
    <location>
        <begin position="1"/>
        <end position="24"/>
    </location>
</feature>
<dbReference type="Proteomes" id="UP000001887">
    <property type="component" value="Chromosome"/>
</dbReference>
<dbReference type="InterPro" id="IPR036909">
    <property type="entry name" value="Cyt_c-like_dom_sf"/>
</dbReference>
<keyword evidence="1" id="KW-0732">Signal</keyword>
<name>D2R3L7_PIRSD</name>
<dbReference type="GO" id="GO:0009055">
    <property type="term" value="F:electron transfer activity"/>
    <property type="evidence" value="ECO:0007669"/>
    <property type="project" value="InterPro"/>
</dbReference>
<accession>D2R3L7</accession>
<dbReference type="STRING" id="530564.Psta_2301"/>
<keyword evidence="4" id="KW-1185">Reference proteome</keyword>
<evidence type="ECO:0000313" key="4">
    <source>
        <dbReference type="Proteomes" id="UP000001887"/>
    </source>
</evidence>
<dbReference type="PANTHER" id="PTHR35889">
    <property type="entry name" value="CYCLOINULO-OLIGOSACCHARIDE FRUCTANOTRANSFERASE-RELATED"/>
    <property type="match status" value="1"/>
</dbReference>
<reference evidence="3 4" key="1">
    <citation type="journal article" date="2009" name="Stand. Genomic Sci.">
        <title>Complete genome sequence of Pirellula staleyi type strain (ATCC 27377).</title>
        <authorList>
            <person name="Clum A."/>
            <person name="Tindall B.J."/>
            <person name="Sikorski J."/>
            <person name="Ivanova N."/>
            <person name="Mavrommatis K."/>
            <person name="Lucas S."/>
            <person name="Glavina del Rio T."/>
            <person name="Nolan M."/>
            <person name="Chen F."/>
            <person name="Tice H."/>
            <person name="Pitluck S."/>
            <person name="Cheng J.F."/>
            <person name="Chertkov O."/>
            <person name="Brettin T."/>
            <person name="Han C."/>
            <person name="Detter J.C."/>
            <person name="Kuske C."/>
            <person name="Bruce D."/>
            <person name="Goodwin L."/>
            <person name="Ovchinikova G."/>
            <person name="Pati A."/>
            <person name="Mikhailova N."/>
            <person name="Chen A."/>
            <person name="Palaniappan K."/>
            <person name="Land M."/>
            <person name="Hauser L."/>
            <person name="Chang Y.J."/>
            <person name="Jeffries C.D."/>
            <person name="Chain P."/>
            <person name="Rohde M."/>
            <person name="Goker M."/>
            <person name="Bristow J."/>
            <person name="Eisen J.A."/>
            <person name="Markowitz V."/>
            <person name="Hugenholtz P."/>
            <person name="Kyrpides N.C."/>
            <person name="Klenk H.P."/>
            <person name="Lapidus A."/>
        </authorList>
    </citation>
    <scope>NUCLEOTIDE SEQUENCE [LARGE SCALE GENOMIC DNA]</scope>
    <source>
        <strain evidence="4">ATCC 27377 / DSM 6068 / ICPB 4128</strain>
    </source>
</reference>
<dbReference type="Pfam" id="PF07635">
    <property type="entry name" value="PSCyt1"/>
    <property type="match status" value="1"/>
</dbReference>